<feature type="domain" description="RanBP2-type" evidence="10">
    <location>
        <begin position="746"/>
        <end position="775"/>
    </location>
</feature>
<feature type="compositionally biased region" description="Basic and acidic residues" evidence="9">
    <location>
        <begin position="1338"/>
        <end position="1347"/>
    </location>
</feature>
<dbReference type="OrthoDB" id="446354at2759"/>
<dbReference type="Gene3D" id="4.10.1060.10">
    <property type="entry name" value="Zinc finger, RanBP2-type"/>
    <property type="match status" value="3"/>
</dbReference>
<evidence type="ECO:0000256" key="9">
    <source>
        <dbReference type="SAM" id="MobiDB-lite"/>
    </source>
</evidence>
<dbReference type="PANTHER" id="PTHR45982:SF1">
    <property type="entry name" value="REGULATOR OF CHROMOSOME CONDENSATION"/>
    <property type="match status" value="1"/>
</dbReference>
<dbReference type="PRINTS" id="PR00633">
    <property type="entry name" value="RCCNDNSATION"/>
</dbReference>
<keyword evidence="5" id="KW-0862">Zinc</keyword>
<dbReference type="Proteomes" id="UP001152797">
    <property type="component" value="Unassembled WGS sequence"/>
</dbReference>
<dbReference type="EMBL" id="CAMXCT030001975">
    <property type="protein sequence ID" value="CAL4781923.1"/>
    <property type="molecule type" value="Genomic_DNA"/>
</dbReference>
<sequence length="2288" mass="240280">MADDPTENAVFPSFLDVADSFVGSGFGQLAADDGKWKCDTCALRWEKSVIQCQACESYQPGLSEEDIAKMEAEKEAQHSETVAKFQTASSVKPTGFSVPSTGTAVSFGTSAAAAPVVFGFSSSQSSSFGFGNAGFSTGTSFGFGSGSVDVGSVSFGFGGSTSSSAPATTASFGFTTFGTVPPEGKKLAELPDFSRNGEVPVGDVFVHGSGECDQLGLGDDTRERRKPTLLKALVGKQICEIAVGAMHVLCVSAGGGLYSWGCNDDGALGRVSSDGSDGGPSDVEPHKVDMHNSVVVRKVSCGDCHSCALDDRGRVWLWGTYKDSNGYIGIVHKRKQEAEVLEKSAEPTLVLEGCSVIASGANHTVALVETPAGKKAVAWGSNATGQLGLPDNVGCGYAEKILSGKVEGLVACSAGGCEVSGESVARLKDANGTERNADKMTLPELQQALAQGASLIVQAPDREVPKAEKKKLLHPQDVCLSAAGVEASNVENIFASAECTFVTVNDGRVLGCGLNGDGQVGLGFASMAVQTLRPVRRLKEASWLGGGLHSTSALANGRVFTWGKAEECGLGLGEKDPPVLEPREVTGLPSIRSLRCGGHHMMATSEDGDVFVWGCGLTHQLGNRPRDVQNPHDIEEDPEDELRPYRVSSKQLEKRFVMLADGGAQHTVELAWDTSYSKLQADDTGSSSLQPADLSSLPADVPQRESDENVESVEPPAKRRLTEAVADTDEVMAQPDFTFGFGQLADDGKWKCDTCALRWEKSVIQCQACESYQPGLSEEDIAKMEAEKEAQHSETVAKFQTASSVKPTGFSVPSTGTAVSFGTSAAAAPVVFGFSSSQSSSFGFGNAGFSTGTSFGFGSGSVDVGSVSFGFGGSTSSSAPATTASFGFTTFGTVPPEGKKLAELPDFSRNGEVPVGDVFVHGSGECDQLGLGDDTRERRKPTLLKALVGKQICEIAVGAMHVLCVSAGGGLYSWGCNDDGALGRVSSDGSDGGPSDVEPHKVDMHNSVVVRKVSCGDCHSCALDDRGRVWLWGTYKDSNGYIGIVHKRKQEAEVLEKSAEPTLVLEGCSVIASGANHTVALVETPAGKKAVAWGSNATGQLGLPDNVGCGYAEKILSGKVEGLVACSAGGCEVSGESVARLKDANGTERNADKMTLPELQQALAQGASLIVQAPDREVPKAEKKKLLHPQDVCLSAAGVEASNVENIFASAECTFVTVNDGRVLGCGLNGDGQVGLGFASMAVQTLRPVRRLKEASWLGGGLHSTSALANGRVFTWGKAEECGLGLGEKDPPVLEPREVTGLPSIRSLRCGGHHMMATSEDGDVFVWGCGLTHQLGNRPRDVQNPHDIEEDPEDELRPYRVSSKQLEKRFVMLADGGAQHTVELAWDTSYSKLQADDTGSSSLQRADLSSLPADVPQRESDENVESVEPPAKRRLTEAVADADEVMAQPDFTFGFGQLADDGKWKCDTCALRWEKSVIQCQACESYQPGLSEEDIAKMEAEKEAQHSETVAKFQTASSVKPTGFSVPSTGTAVSFGTSAAAAPVVFGFSSSQSSSFGFGNAGFSTGTSFGFGSGSVDVGSVSFGFGGSTSSSAPATTASFGFTTFGTVPPEGKKLAELPDFSRNGEVPVGDVFVHGSGECDQLGLGDDTRERRKPTLLKALVGKQICEIAVGAMHVLCVSAGGGLYSWGCNDDGALGRVSSDGSDGGPSDVEPHKVDMHNSVVVRKVSCGDCHSCALDDRGRVWLWGTYKDSNGYIGIVHKRKQEAEVLEKSAEPTLVLEGCSVIASGANHTVALVETPAGKKAVAWGSNATGQLGLPDNVGCGYAEKILSGKVEGLVACSAGGCEVSGESVARLKDANGTERNADKMTLPELQQALAQGASLIVQAPDREVPKAEKKKLLHPQDVCLSAAGVEASNVENIFASAECTFVTVNDGRVLGCGLNGDGQVGLGFASMAVQTLRPVRRLKEASWLGGGLHSTSALANGRVFTWGKAEECGLGLGEKDPPVLEPREVTGLPSIRSLRCGGHHMMATSEDGDVFVWGCGLTHQLGNRPRDVQNPHDIEEDPEDELRPYRVSSKQLEKRFVMLADGGAQHTVELAWDTSYSKLQADDTGSSSLQRADLSSLTADVPQRESDENVESVEPPAKRRLTEAAALARAEQAEREAEVAKMEAEAAEEAARDVLRCFSGHLLSEDGLLSGEVDSSADQLAGEEMEVLWSQSSPSKALSKHSGQPMRPQLSKEMEHWAPQISCLRRGTLEALLLDAAGRDEGLCEAIAAAQCDLKDATPL</sequence>
<evidence type="ECO:0000259" key="10">
    <source>
        <dbReference type="PROSITE" id="PS50199"/>
    </source>
</evidence>
<evidence type="ECO:0000313" key="14">
    <source>
        <dbReference type="Proteomes" id="UP001152797"/>
    </source>
</evidence>
<evidence type="ECO:0000313" key="11">
    <source>
        <dbReference type="EMBL" id="CAI3994611.1"/>
    </source>
</evidence>
<dbReference type="InterPro" id="IPR001876">
    <property type="entry name" value="Znf_RanBP2"/>
</dbReference>
<dbReference type="InterPro" id="IPR000408">
    <property type="entry name" value="Reg_chr_condens"/>
</dbReference>
<proteinExistence type="predicted"/>
<feature type="repeat" description="RCC1" evidence="6">
    <location>
        <begin position="557"/>
        <end position="607"/>
    </location>
</feature>
<dbReference type="PROSITE" id="PS50012">
    <property type="entry name" value="RCC1_3"/>
    <property type="match status" value="15"/>
</dbReference>
<feature type="compositionally biased region" description="Polar residues" evidence="9">
    <location>
        <begin position="2109"/>
        <end position="2126"/>
    </location>
</feature>
<feature type="repeat" description="RCC1" evidence="6">
    <location>
        <begin position="1630"/>
        <end position="1682"/>
    </location>
</feature>
<feature type="domain" description="RanBP2-type" evidence="10">
    <location>
        <begin position="32"/>
        <end position="61"/>
    </location>
</feature>
<feature type="repeat" description="RCC1" evidence="6">
    <location>
        <begin position="969"/>
        <end position="1026"/>
    </location>
</feature>
<keyword evidence="8" id="KW-0175">Coiled coil</keyword>
<accession>A0A9P1G059</accession>
<dbReference type="SMART" id="SM00547">
    <property type="entry name" value="ZnF_RBZ"/>
    <property type="match status" value="3"/>
</dbReference>
<evidence type="ECO:0000256" key="2">
    <source>
        <dbReference type="ARBA" id="ARBA00022723"/>
    </source>
</evidence>
<gene>
    <name evidence="11" type="ORF">C1SCF055_LOCUS21248</name>
</gene>
<dbReference type="InterPro" id="IPR009091">
    <property type="entry name" value="RCC1/BLIP-II"/>
</dbReference>
<name>A0A9P1G059_9DINO</name>
<feature type="repeat" description="RCC1" evidence="6">
    <location>
        <begin position="608"/>
        <end position="673"/>
    </location>
</feature>
<feature type="repeat" description="RCC1" evidence="6">
    <location>
        <begin position="202"/>
        <end position="254"/>
    </location>
</feature>
<dbReference type="EMBL" id="CAMXCT020001975">
    <property type="protein sequence ID" value="CAL1147986.1"/>
    <property type="molecule type" value="Genomic_DNA"/>
</dbReference>
<feature type="region of interest" description="Disordered" evidence="9">
    <location>
        <begin position="1337"/>
        <end position="1356"/>
    </location>
</feature>
<feature type="region of interest" description="Disordered" evidence="9">
    <location>
        <begin position="1395"/>
        <end position="1430"/>
    </location>
</feature>
<feature type="region of interest" description="Disordered" evidence="9">
    <location>
        <begin position="623"/>
        <end position="643"/>
    </location>
</feature>
<feature type="region of interest" description="Disordered" evidence="9">
    <location>
        <begin position="2109"/>
        <end position="2144"/>
    </location>
</feature>
<feature type="compositionally biased region" description="Polar residues" evidence="9">
    <location>
        <begin position="1395"/>
        <end position="1404"/>
    </location>
</feature>
<evidence type="ECO:0000256" key="4">
    <source>
        <dbReference type="ARBA" id="ARBA00022771"/>
    </source>
</evidence>
<evidence type="ECO:0000313" key="12">
    <source>
        <dbReference type="EMBL" id="CAL1147986.1"/>
    </source>
</evidence>
<evidence type="ECO:0000313" key="13">
    <source>
        <dbReference type="EMBL" id="CAL4781923.1"/>
    </source>
</evidence>
<feature type="repeat" description="RCC1" evidence="6">
    <location>
        <begin position="1985"/>
        <end position="2035"/>
    </location>
</feature>
<feature type="coiled-coil region" evidence="8">
    <location>
        <begin position="2151"/>
        <end position="2178"/>
    </location>
</feature>
<feature type="repeat" description="RCC1" evidence="6">
    <location>
        <begin position="1741"/>
        <end position="1798"/>
    </location>
</feature>
<feature type="repeat" description="RCC1" evidence="6">
    <location>
        <begin position="1322"/>
        <end position="1387"/>
    </location>
</feature>
<evidence type="ECO:0000256" key="5">
    <source>
        <dbReference type="ARBA" id="ARBA00022833"/>
    </source>
</evidence>
<feature type="region of interest" description="Disordered" evidence="9">
    <location>
        <begin position="680"/>
        <end position="716"/>
    </location>
</feature>
<feature type="repeat" description="RCC1" evidence="6">
    <location>
        <begin position="1683"/>
        <end position="1740"/>
    </location>
</feature>
<protein>
    <submittedName>
        <fullName evidence="13">Regulator of chromosome condensation</fullName>
    </submittedName>
</protein>
<evidence type="ECO:0000256" key="8">
    <source>
        <dbReference type="SAM" id="Coils"/>
    </source>
</evidence>
<dbReference type="InterPro" id="IPR051553">
    <property type="entry name" value="Ran_GTPase-activating"/>
</dbReference>
<feature type="compositionally biased region" description="Polar residues" evidence="9">
    <location>
        <begin position="680"/>
        <end position="690"/>
    </location>
</feature>
<keyword evidence="4 7" id="KW-0863">Zinc-finger</keyword>
<dbReference type="Pfam" id="PF25390">
    <property type="entry name" value="WD40_RLD"/>
    <property type="match status" value="3"/>
</dbReference>
<comment type="caution">
    <text evidence="11">The sequence shown here is derived from an EMBL/GenBank/DDBJ whole genome shotgun (WGS) entry which is preliminary data.</text>
</comment>
<keyword evidence="14" id="KW-1185">Reference proteome</keyword>
<dbReference type="SUPFAM" id="SSF50985">
    <property type="entry name" value="RCC1/BLIP-II"/>
    <property type="match status" value="3"/>
</dbReference>
<evidence type="ECO:0000256" key="7">
    <source>
        <dbReference type="PROSITE-ProRule" id="PRU00322"/>
    </source>
</evidence>
<evidence type="ECO:0000256" key="6">
    <source>
        <dbReference type="PROSITE-ProRule" id="PRU00235"/>
    </source>
</evidence>
<keyword evidence="1" id="KW-0344">Guanine-nucleotide releasing factor</keyword>
<dbReference type="GO" id="GO:0005085">
    <property type="term" value="F:guanyl-nucleotide exchange factor activity"/>
    <property type="evidence" value="ECO:0007669"/>
    <property type="project" value="TreeGrafter"/>
</dbReference>
<evidence type="ECO:0000256" key="3">
    <source>
        <dbReference type="ARBA" id="ARBA00022737"/>
    </source>
</evidence>
<feature type="region of interest" description="Disordered" evidence="9">
    <location>
        <begin position="2216"/>
        <end position="2241"/>
    </location>
</feature>
<dbReference type="GO" id="GO:0005737">
    <property type="term" value="C:cytoplasm"/>
    <property type="evidence" value="ECO:0007669"/>
    <property type="project" value="TreeGrafter"/>
</dbReference>
<reference evidence="11" key="1">
    <citation type="submission" date="2022-10" db="EMBL/GenBank/DDBJ databases">
        <authorList>
            <person name="Chen Y."/>
            <person name="Dougan E. K."/>
            <person name="Chan C."/>
            <person name="Rhodes N."/>
            <person name="Thang M."/>
        </authorList>
    </citation>
    <scope>NUCLEOTIDE SEQUENCE</scope>
</reference>
<keyword evidence="3" id="KW-0677">Repeat</keyword>
<reference evidence="12" key="2">
    <citation type="submission" date="2024-04" db="EMBL/GenBank/DDBJ databases">
        <authorList>
            <person name="Chen Y."/>
            <person name="Shah S."/>
            <person name="Dougan E. K."/>
            <person name="Thang M."/>
            <person name="Chan C."/>
        </authorList>
    </citation>
    <scope>NUCLEOTIDE SEQUENCE [LARGE SCALE GENOMIC DNA]</scope>
</reference>
<dbReference type="PANTHER" id="PTHR45982">
    <property type="entry name" value="REGULATOR OF CHROMOSOME CONDENSATION"/>
    <property type="match status" value="1"/>
</dbReference>
<evidence type="ECO:0000256" key="1">
    <source>
        <dbReference type="ARBA" id="ARBA00022658"/>
    </source>
</evidence>
<dbReference type="Gene3D" id="2.130.10.30">
    <property type="entry name" value="Regulator of chromosome condensation 1/beta-lactamase-inhibitor protein II"/>
    <property type="match status" value="6"/>
</dbReference>
<keyword evidence="2" id="KW-0479">Metal-binding</keyword>
<feature type="domain" description="RanBP2-type" evidence="10">
    <location>
        <begin position="1460"/>
        <end position="1489"/>
    </location>
</feature>
<dbReference type="PROSITE" id="PS50199">
    <property type="entry name" value="ZF_RANBP2_2"/>
    <property type="match status" value="3"/>
</dbReference>
<feature type="repeat" description="RCC1" evidence="6">
    <location>
        <begin position="313"/>
        <end position="370"/>
    </location>
</feature>
<dbReference type="GO" id="GO:0008270">
    <property type="term" value="F:zinc ion binding"/>
    <property type="evidence" value="ECO:0007669"/>
    <property type="project" value="UniProtKB-KW"/>
</dbReference>
<dbReference type="EMBL" id="CAMXCT010001975">
    <property type="protein sequence ID" value="CAI3994611.1"/>
    <property type="molecule type" value="Genomic_DNA"/>
</dbReference>
<feature type="repeat" description="RCC1" evidence="6">
    <location>
        <begin position="916"/>
        <end position="968"/>
    </location>
</feature>
<feature type="repeat" description="RCC1" evidence="6">
    <location>
        <begin position="1271"/>
        <end position="1321"/>
    </location>
</feature>
<feature type="repeat" description="RCC1" evidence="6">
    <location>
        <begin position="1027"/>
        <end position="1084"/>
    </location>
</feature>
<feature type="compositionally biased region" description="Basic and acidic residues" evidence="9">
    <location>
        <begin position="624"/>
        <end position="633"/>
    </location>
</feature>
<feature type="repeat" description="RCC1" evidence="6">
    <location>
        <begin position="2036"/>
        <end position="2101"/>
    </location>
</feature>
<dbReference type="InterPro" id="IPR058923">
    <property type="entry name" value="RCC1-like_dom"/>
</dbReference>
<feature type="repeat" description="RCC1" evidence="6">
    <location>
        <begin position="255"/>
        <end position="312"/>
    </location>
</feature>
<organism evidence="11">
    <name type="scientific">Cladocopium goreaui</name>
    <dbReference type="NCBI Taxonomy" id="2562237"/>
    <lineage>
        <taxon>Eukaryota</taxon>
        <taxon>Sar</taxon>
        <taxon>Alveolata</taxon>
        <taxon>Dinophyceae</taxon>
        <taxon>Suessiales</taxon>
        <taxon>Symbiodiniaceae</taxon>
        <taxon>Cladocopium</taxon>
    </lineage>
</organism>